<dbReference type="AlphaFoldDB" id="G3ASS9"/>
<evidence type="ECO:0000256" key="3">
    <source>
        <dbReference type="ARBA" id="ARBA00022664"/>
    </source>
</evidence>
<proteinExistence type="predicted"/>
<keyword evidence="5" id="KW-0067">ATP-binding</keyword>
<dbReference type="PANTHER" id="PTHR12272">
    <property type="entry name" value="DEADENYLATION COMPLEX SUBUNIT PAN3"/>
    <property type="match status" value="1"/>
</dbReference>
<feature type="compositionally biased region" description="Low complexity" evidence="7">
    <location>
        <begin position="25"/>
        <end position="40"/>
    </location>
</feature>
<dbReference type="GO" id="GO:0000289">
    <property type="term" value="P:nuclear-transcribed mRNA poly(A) tail shortening"/>
    <property type="evidence" value="ECO:0007669"/>
    <property type="project" value="InterPro"/>
</dbReference>
<dbReference type="Gene3D" id="1.10.287.3700">
    <property type="match status" value="1"/>
</dbReference>
<dbReference type="InParanoid" id="G3ASS9"/>
<evidence type="ECO:0000256" key="6">
    <source>
        <dbReference type="ARBA" id="ARBA00023054"/>
    </source>
</evidence>
<dbReference type="OMA" id="YVFHSVD"/>
<evidence type="ECO:0000256" key="2">
    <source>
        <dbReference type="ARBA" id="ARBA00022490"/>
    </source>
</evidence>
<dbReference type="eggNOG" id="KOG3741">
    <property type="taxonomic scope" value="Eukaryota"/>
</dbReference>
<dbReference type="EMBL" id="GL996504">
    <property type="protein sequence ID" value="EGW31143.1"/>
    <property type="molecule type" value="Genomic_DNA"/>
</dbReference>
<dbReference type="GO" id="GO:0008143">
    <property type="term" value="F:poly(A) binding"/>
    <property type="evidence" value="ECO:0007669"/>
    <property type="project" value="TreeGrafter"/>
</dbReference>
<dbReference type="InterPro" id="IPR030844">
    <property type="entry name" value="PAN3"/>
</dbReference>
<dbReference type="FunCoup" id="G3ASS9">
    <property type="interactions" value="657"/>
</dbReference>
<dbReference type="GO" id="GO:0005524">
    <property type="term" value="F:ATP binding"/>
    <property type="evidence" value="ECO:0007669"/>
    <property type="project" value="UniProtKB-KW"/>
</dbReference>
<sequence>MKEIPVFVPDGSGYKFNASTPSFTPAPASQGSTAPPATSAAPPPPPPPLAVSTPQAVPPPQSSTPNPYLNDYFHTPAAATYPLQYHLYAPQPPPRLTLPLAPHESNPHLLFIPNDLRETLHRKNEATLQTMVHSTLPPSINQYHSLVPIDRTYQESKSAHSTVLYKVFSSLDGNPYVMRKIENVEPEQIDFSKFKKWKSVDCANVVRCYDAFSSLSFGKSCLIAVFDYYPNSNTLAEHHKKLGSAPINDEILWGYLLQLVNAVKCLHEKGLSGKGTINLNKIIVTNKDRIRLSSGSISDLLGDEDQDPLDDIHNIGKVLLELSTLTLPINMRSGNIYQTLKSRISEELIESIRELVDADQTFELTAFQSKLSSQTFNVINKLQHANDFMEAQLTSELENARLFRLMTKINYVMSSTNSPELKIIKLFHDHVFNCYDERGKRVVDLSKVLVNLNKLDCGIDEKVLLVSNDDNECIIASFKEIRDIIDSQFRVISRE</sequence>
<dbReference type="OrthoDB" id="204958at2759"/>
<evidence type="ECO:0000256" key="5">
    <source>
        <dbReference type="ARBA" id="ARBA00022840"/>
    </source>
</evidence>
<feature type="region of interest" description="Disordered" evidence="7">
    <location>
        <begin position="1"/>
        <end position="71"/>
    </location>
</feature>
<keyword evidence="3" id="KW-0507">mRNA processing</keyword>
<keyword evidence="2" id="KW-0963">Cytoplasm</keyword>
<dbReference type="InterPro" id="IPR041332">
    <property type="entry name" value="Pan3_CK"/>
</dbReference>
<name>G3ASS9_SPAPN</name>
<protein>
    <recommendedName>
        <fullName evidence="8">Pan3 C-terminal knob domain-containing protein</fullName>
    </recommendedName>
</protein>
<evidence type="ECO:0000256" key="4">
    <source>
        <dbReference type="ARBA" id="ARBA00022741"/>
    </source>
</evidence>
<dbReference type="HOGENOM" id="CLU_016423_0_1_1"/>
<keyword evidence="6" id="KW-0175">Coiled coil</keyword>
<keyword evidence="10" id="KW-1185">Reference proteome</keyword>
<dbReference type="GO" id="GO:0031251">
    <property type="term" value="C:PAN complex"/>
    <property type="evidence" value="ECO:0007669"/>
    <property type="project" value="InterPro"/>
</dbReference>
<dbReference type="GO" id="GO:0006397">
    <property type="term" value="P:mRNA processing"/>
    <property type="evidence" value="ECO:0007669"/>
    <property type="project" value="UniProtKB-KW"/>
</dbReference>
<dbReference type="InterPro" id="IPR011009">
    <property type="entry name" value="Kinase-like_dom_sf"/>
</dbReference>
<evidence type="ECO:0000313" key="9">
    <source>
        <dbReference type="EMBL" id="EGW31143.1"/>
    </source>
</evidence>
<evidence type="ECO:0000259" key="8">
    <source>
        <dbReference type="Pfam" id="PF18101"/>
    </source>
</evidence>
<gene>
    <name evidence="9" type="ORF">SPAPADRAFT_63057</name>
</gene>
<dbReference type="Proteomes" id="UP000000709">
    <property type="component" value="Unassembled WGS sequence"/>
</dbReference>
<dbReference type="GeneID" id="18874575"/>
<keyword evidence="4" id="KW-0547">Nucleotide-binding</keyword>
<feature type="domain" description="Pan3 C-terminal knob" evidence="8">
    <location>
        <begin position="366"/>
        <end position="490"/>
    </location>
</feature>
<dbReference type="Gene3D" id="1.10.510.10">
    <property type="entry name" value="Transferase(Phosphotransferase) domain 1"/>
    <property type="match status" value="1"/>
</dbReference>
<accession>G3ASS9</accession>
<comment type="subcellular location">
    <subcellularLocation>
        <location evidence="1">Cytoplasm</location>
    </subcellularLocation>
</comment>
<dbReference type="GO" id="GO:0000932">
    <property type="term" value="C:P-body"/>
    <property type="evidence" value="ECO:0007669"/>
    <property type="project" value="TreeGrafter"/>
</dbReference>
<evidence type="ECO:0000313" key="10">
    <source>
        <dbReference type="Proteomes" id="UP000000709"/>
    </source>
</evidence>
<evidence type="ECO:0000256" key="7">
    <source>
        <dbReference type="SAM" id="MobiDB-lite"/>
    </source>
</evidence>
<dbReference type="SUPFAM" id="SSF56112">
    <property type="entry name" value="Protein kinase-like (PK-like)"/>
    <property type="match status" value="1"/>
</dbReference>
<dbReference type="PANTHER" id="PTHR12272:SF11">
    <property type="entry name" value="PAN2-PAN3 DEADENYLATION COMPLEX SUBUNIT PAN3"/>
    <property type="match status" value="1"/>
</dbReference>
<dbReference type="KEGG" id="spaa:SPAPADRAFT_63057"/>
<reference evidence="9 10" key="1">
    <citation type="journal article" date="2011" name="Proc. Natl. Acad. Sci. U.S.A.">
        <title>Comparative genomics of xylose-fermenting fungi for enhanced biofuel production.</title>
        <authorList>
            <person name="Wohlbach D.J."/>
            <person name="Kuo A."/>
            <person name="Sato T.K."/>
            <person name="Potts K.M."/>
            <person name="Salamov A.A."/>
            <person name="LaButti K.M."/>
            <person name="Sun H."/>
            <person name="Clum A."/>
            <person name="Pangilinan J.L."/>
            <person name="Lindquist E.A."/>
            <person name="Lucas S."/>
            <person name="Lapidus A."/>
            <person name="Jin M."/>
            <person name="Gunawan C."/>
            <person name="Balan V."/>
            <person name="Dale B.E."/>
            <person name="Jeffries T.W."/>
            <person name="Zinkel R."/>
            <person name="Barry K.W."/>
            <person name="Grigoriev I.V."/>
            <person name="Gasch A.P."/>
        </authorList>
    </citation>
    <scope>NUCLEOTIDE SEQUENCE [LARGE SCALE GENOMIC DNA]</scope>
    <source>
        <strain evidence="10">NRRL Y-27907 / 11-Y1</strain>
    </source>
</reference>
<dbReference type="RefSeq" id="XP_007377176.1">
    <property type="nucleotide sequence ID" value="XM_007377114.1"/>
</dbReference>
<evidence type="ECO:0000256" key="1">
    <source>
        <dbReference type="ARBA" id="ARBA00004496"/>
    </source>
</evidence>
<dbReference type="Pfam" id="PF18101">
    <property type="entry name" value="Pan3_CK"/>
    <property type="match status" value="1"/>
</dbReference>
<organism evidence="10">
    <name type="scientific">Spathaspora passalidarum (strain NRRL Y-27907 / 11-Y1)</name>
    <dbReference type="NCBI Taxonomy" id="619300"/>
    <lineage>
        <taxon>Eukaryota</taxon>
        <taxon>Fungi</taxon>
        <taxon>Dikarya</taxon>
        <taxon>Ascomycota</taxon>
        <taxon>Saccharomycotina</taxon>
        <taxon>Pichiomycetes</taxon>
        <taxon>Debaryomycetaceae</taxon>
        <taxon>Spathaspora</taxon>
    </lineage>
</organism>
<dbReference type="STRING" id="619300.G3ASS9"/>